<dbReference type="EMBL" id="JAOPGA020001789">
    <property type="protein sequence ID" value="KAL0491328.1"/>
    <property type="molecule type" value="Genomic_DNA"/>
</dbReference>
<keyword evidence="3" id="KW-1185">Reference proteome</keyword>
<dbReference type="InterPro" id="IPR044926">
    <property type="entry name" value="RGS_subdomain_2"/>
</dbReference>
<organism evidence="2 3">
    <name type="scientific">Acrasis kona</name>
    <dbReference type="NCBI Taxonomy" id="1008807"/>
    <lineage>
        <taxon>Eukaryota</taxon>
        <taxon>Discoba</taxon>
        <taxon>Heterolobosea</taxon>
        <taxon>Tetramitia</taxon>
        <taxon>Eutetramitia</taxon>
        <taxon>Acrasidae</taxon>
        <taxon>Acrasis</taxon>
    </lineage>
</organism>
<accession>A0AAW2ZN92</accession>
<feature type="domain" description="RGS" evidence="1">
    <location>
        <begin position="309"/>
        <end position="427"/>
    </location>
</feature>
<name>A0AAW2ZN92_9EUKA</name>
<evidence type="ECO:0000313" key="3">
    <source>
        <dbReference type="Proteomes" id="UP001431209"/>
    </source>
</evidence>
<dbReference type="Proteomes" id="UP001431209">
    <property type="component" value="Unassembled WGS sequence"/>
</dbReference>
<dbReference type="InterPro" id="IPR036305">
    <property type="entry name" value="RGS_sf"/>
</dbReference>
<dbReference type="Gene3D" id="1.10.167.10">
    <property type="entry name" value="Regulator of G-protein Signalling 4, domain 2"/>
    <property type="match status" value="1"/>
</dbReference>
<proteinExistence type="predicted"/>
<sequence>MEPLPCYPGMSRLGMSNKFNSMPRSITRTSRAQTNKHALLLSQMKITQNHMTVSELSLMHKVLIIFSRHFGCVFQREMLLDICENYLDMLILDTIPIIIHQESNDQVEKHFEKNFSEHPIARRILRIHDKENLFAQFFGVNKGSPTPSTVTRKISLLIKGYPVFDQHDSATEGINSQRNPSMFLIHKNAIINQHICKDFYCRPDYLRIIVAPGADGQTTGPSNFGTFNRKNSEALGIVLVQNDRGNKKTTQKRSQKSINFIKKKISEHFSAFESVTGHLLRSDESLEEVCHVPPQRNRSKSSASNDRMSVSYVLEHEHRRRYFKLFLIKECCVENLLFFEAVMEYKSFSNDKPKRHLLANHILDAFFDEDSTLGINVSNMMREKVFRKLSAEGASLDLFTPVVSEVETMLTDSYSRFLCSSLFVEMEQNEESCAKEPIGSS</sequence>
<dbReference type="InterPro" id="IPR016137">
    <property type="entry name" value="RGS"/>
</dbReference>
<gene>
    <name evidence="2" type="ORF">AKO1_009909</name>
</gene>
<comment type="caution">
    <text evidence="2">The sequence shown here is derived from an EMBL/GenBank/DDBJ whole genome shotgun (WGS) entry which is preliminary data.</text>
</comment>
<dbReference type="SMART" id="SM00315">
    <property type="entry name" value="RGS"/>
    <property type="match status" value="1"/>
</dbReference>
<protein>
    <submittedName>
        <fullName evidence="2">Regulator of G-protein signaling</fullName>
    </submittedName>
</protein>
<dbReference type="CDD" id="cd07440">
    <property type="entry name" value="RGS"/>
    <property type="match status" value="1"/>
</dbReference>
<dbReference type="PANTHER" id="PTHR10845:SF192">
    <property type="entry name" value="DOUBLE HIT, ISOFORM B"/>
    <property type="match status" value="1"/>
</dbReference>
<dbReference type="SUPFAM" id="SSF48097">
    <property type="entry name" value="Regulator of G-protein signaling, RGS"/>
    <property type="match status" value="1"/>
</dbReference>
<evidence type="ECO:0000259" key="1">
    <source>
        <dbReference type="PROSITE" id="PS50132"/>
    </source>
</evidence>
<dbReference type="PROSITE" id="PS50132">
    <property type="entry name" value="RGS"/>
    <property type="match status" value="1"/>
</dbReference>
<dbReference type="Pfam" id="PF00615">
    <property type="entry name" value="RGS"/>
    <property type="match status" value="1"/>
</dbReference>
<dbReference type="PANTHER" id="PTHR10845">
    <property type="entry name" value="REGULATOR OF G PROTEIN SIGNALING"/>
    <property type="match status" value="1"/>
</dbReference>
<evidence type="ECO:0000313" key="2">
    <source>
        <dbReference type="EMBL" id="KAL0491328.1"/>
    </source>
</evidence>
<reference evidence="2 3" key="1">
    <citation type="submission" date="2024-03" db="EMBL/GenBank/DDBJ databases">
        <title>The Acrasis kona genome and developmental transcriptomes reveal deep origins of eukaryotic multicellular pathways.</title>
        <authorList>
            <person name="Sheikh S."/>
            <person name="Fu C.-J."/>
            <person name="Brown M.W."/>
            <person name="Baldauf S.L."/>
        </authorList>
    </citation>
    <scope>NUCLEOTIDE SEQUENCE [LARGE SCALE GENOMIC DNA]</scope>
    <source>
        <strain evidence="2 3">ATCC MYA-3509</strain>
    </source>
</reference>
<dbReference type="AlphaFoldDB" id="A0AAW2ZN92"/>